<protein>
    <submittedName>
        <fullName evidence="1">Uncharacterized protein</fullName>
    </submittedName>
</protein>
<reference evidence="1" key="1">
    <citation type="journal article" date="2024" name="J. Gen. Virol.">
        <title>Novel phages of Pseudomonas syringae unveil numerous potential auxiliary metabolic genes.</title>
        <authorList>
            <person name="Feltin C."/>
            <person name="Garneau J.R."/>
            <person name="Morris C.E."/>
            <person name="Berard A."/>
            <person name="Torres-Barcelo C."/>
        </authorList>
    </citation>
    <scope>NUCLEOTIDE SEQUENCE</scope>
</reference>
<proteinExistence type="predicted"/>
<evidence type="ECO:0000313" key="1">
    <source>
        <dbReference type="EMBL" id="XAI70124.1"/>
    </source>
</evidence>
<sequence length="97" mass="10343">MAIRWLYVPANVCDFAPQEGDTHDPTSAEGQVSSVFLGLEAPGVLDSDEPAIEIADCRVVGRYLEPMLVACAPVIVVRAKVVVSHDCTLSFGDQLGL</sequence>
<organism evidence="1">
    <name type="scientific">Pseudomonas phage Nican01</name>
    <dbReference type="NCBI Taxonomy" id="3138540"/>
    <lineage>
        <taxon>Viruses</taxon>
        <taxon>Duplodnaviria</taxon>
        <taxon>Heunggongvirae</taxon>
        <taxon>Uroviricota</taxon>
        <taxon>Caudoviricetes</taxon>
        <taxon>Nickievirus</taxon>
    </lineage>
</organism>
<dbReference type="EMBL" id="PP179318">
    <property type="protein sequence ID" value="XAI70124.1"/>
    <property type="molecule type" value="Genomic_DNA"/>
</dbReference>
<accession>A0AAU6W1Y5</accession>
<gene>
    <name evidence="1" type="ORF">Nican01_00111</name>
</gene>
<name>A0AAU6W1Y5_9CAUD</name>